<dbReference type="InterPro" id="IPR055259">
    <property type="entry name" value="YkvP/CgeB_Glyco_trans-like"/>
</dbReference>
<evidence type="ECO:0000259" key="1">
    <source>
        <dbReference type="Pfam" id="PF13524"/>
    </source>
</evidence>
<dbReference type="AlphaFoldDB" id="A0A6B8WC86"/>
<keyword evidence="3" id="KW-1185">Reference proteome</keyword>
<dbReference type="SUPFAM" id="SSF53448">
    <property type="entry name" value="Nucleotide-diphospho-sugar transferases"/>
    <property type="match status" value="1"/>
</dbReference>
<dbReference type="Pfam" id="PF13524">
    <property type="entry name" value="Glyco_trans_1_2"/>
    <property type="match status" value="1"/>
</dbReference>
<dbReference type="Proteomes" id="UP000424462">
    <property type="component" value="Chromosome"/>
</dbReference>
<protein>
    <recommendedName>
        <fullName evidence="1">Spore protein YkvP/CgeB glycosyl transferase-like domain-containing protein</fullName>
    </recommendedName>
</protein>
<dbReference type="InterPro" id="IPR029044">
    <property type="entry name" value="Nucleotide-diphossugar_trans"/>
</dbReference>
<accession>A0A6B8WC86</accession>
<evidence type="ECO:0000313" key="3">
    <source>
        <dbReference type="Proteomes" id="UP000424462"/>
    </source>
</evidence>
<dbReference type="SUPFAM" id="SSF53756">
    <property type="entry name" value="UDP-Glycosyltransferase/glycogen phosphorylase"/>
    <property type="match status" value="1"/>
</dbReference>
<reference evidence="2 3" key="1">
    <citation type="submission" date="2019-11" db="EMBL/GenBank/DDBJ databases">
        <title>Complete genome sequence of Corynebacterium kalinowskii 1959, a novel Corynebacterium species isolated from soil of a small paddock in Vilsendorf, Germany.</title>
        <authorList>
            <person name="Schaffert L."/>
            <person name="Ruwe M."/>
            <person name="Milse J."/>
            <person name="Hanuschka K."/>
            <person name="Ortseifen V."/>
            <person name="Droste J."/>
            <person name="Brandt D."/>
            <person name="Schlueter L."/>
            <person name="Kutter Y."/>
            <person name="Vinke S."/>
            <person name="Viehoefer P."/>
            <person name="Jacob L."/>
            <person name="Luebke N.-C."/>
            <person name="Schulte-Berndt E."/>
            <person name="Hain C."/>
            <person name="Linder M."/>
            <person name="Schmidt P."/>
            <person name="Wollenschlaeger L."/>
            <person name="Luttermann T."/>
            <person name="Thieme E."/>
            <person name="Hassa J."/>
            <person name="Haak M."/>
            <person name="Wittchen M."/>
            <person name="Mentz A."/>
            <person name="Persicke M."/>
            <person name="Busche T."/>
            <person name="Ruckert C."/>
        </authorList>
    </citation>
    <scope>NUCLEOTIDE SEQUENCE [LARGE SCALE GENOMIC DNA]</scope>
    <source>
        <strain evidence="2 3">2039</strain>
    </source>
</reference>
<dbReference type="Gene3D" id="3.90.550.10">
    <property type="entry name" value="Spore Coat Polysaccharide Biosynthesis Protein SpsA, Chain A"/>
    <property type="match status" value="1"/>
</dbReference>
<proteinExistence type="predicted"/>
<name>A0A6B8WC86_9CORY</name>
<feature type="domain" description="Spore protein YkvP/CgeB glycosyl transferase-like" evidence="1">
    <location>
        <begin position="273"/>
        <end position="390"/>
    </location>
</feature>
<dbReference type="RefSeq" id="WP_156232066.1">
    <property type="nucleotide sequence ID" value="NZ_CP046455.1"/>
</dbReference>
<dbReference type="KEGG" id="cok:COCCU_12935"/>
<evidence type="ECO:0000313" key="2">
    <source>
        <dbReference type="EMBL" id="QGU08486.1"/>
    </source>
</evidence>
<sequence>MGLSSSLQQARTGFWHLRKGGPAQLRTWLTRRRIDGAGTRASLRPGVEWNPLDIPEYVPNDRPRRFGDVRVAVILDNFSLAAWDYEFDTVPVTPGNWRDRIDDSIDLLLVESAWNGVGGAWQYQLTGSKAPSTALVDLVGHCRGKDIPTVFWNKEDPPHFEDFLDTAKLFDVVFTTDINKVPEYRKELGHENIHVMSFAAQPAIHNPIRIKSMHQRGDIAFAGTYFAHKFPERREQMDLLLNAAAEVSPRMEHGLTIFSRFIGTDEKYQFPAPVDRYVAGSLPYEKMLSAYRDFKVFLNVNSVIDSPSMCARRIFEITASGTPVVSAPSAAIEQFFPIDEIPTVTDPQETQWMLRSLVNSPRLRDRMVHRAQRRIWGNHTYTHRAQQILDAVGLETSAQERPRVSVLVSTNRPHQLEHVLDQVAAQLDVDIELLLLGHGFEFDTTQVESACSERGIETVRCLTAPSSHSLGTCLNQLVAESTGDILAKFDDDDLYGPHYLLDQVNALFYSGADLVGKAAAFAYLESSGTLLLRRPDLEHRWTDFVCGPTLVGRRETFEAVPFADRTRGEDSRFLEEVLESGRRIYAADRFNFIQVRGHGTHTWDAVDTEFLANGVVESFGCNTEHVNI</sequence>
<organism evidence="2 3">
    <name type="scientific">Corynebacterium occultum</name>
    <dbReference type="NCBI Taxonomy" id="2675219"/>
    <lineage>
        <taxon>Bacteria</taxon>
        <taxon>Bacillati</taxon>
        <taxon>Actinomycetota</taxon>
        <taxon>Actinomycetes</taxon>
        <taxon>Mycobacteriales</taxon>
        <taxon>Corynebacteriaceae</taxon>
        <taxon>Corynebacterium</taxon>
    </lineage>
</organism>
<dbReference type="EMBL" id="CP046455">
    <property type="protein sequence ID" value="QGU08486.1"/>
    <property type="molecule type" value="Genomic_DNA"/>
</dbReference>
<dbReference type="Gene3D" id="3.40.50.2000">
    <property type="entry name" value="Glycogen Phosphorylase B"/>
    <property type="match status" value="1"/>
</dbReference>
<gene>
    <name evidence="2" type="ORF">COCCU_12935</name>
</gene>